<dbReference type="AlphaFoldDB" id="A0A1I7H0W8"/>
<dbReference type="InterPro" id="IPR008250">
    <property type="entry name" value="ATPase_P-typ_transduc_dom_A_sf"/>
</dbReference>
<reference evidence="14 15" key="1">
    <citation type="submission" date="2016-10" db="EMBL/GenBank/DDBJ databases">
        <authorList>
            <person name="de Groot N.N."/>
        </authorList>
    </citation>
    <scope>NUCLEOTIDE SEQUENCE [LARGE SCALE GENOMIC DNA]</scope>
    <source>
        <strain evidence="14 15">Nl14</strain>
    </source>
</reference>
<dbReference type="PRINTS" id="PR00120">
    <property type="entry name" value="HATPASE"/>
</dbReference>
<proteinExistence type="inferred from homology"/>
<dbReference type="SFLD" id="SFLDG00002">
    <property type="entry name" value="C1.7:_P-type_atpase_like"/>
    <property type="match status" value="1"/>
</dbReference>
<evidence type="ECO:0000259" key="13">
    <source>
        <dbReference type="SMART" id="SM00831"/>
    </source>
</evidence>
<evidence type="ECO:0000256" key="9">
    <source>
        <dbReference type="ARBA" id="ARBA00022967"/>
    </source>
</evidence>
<evidence type="ECO:0000256" key="6">
    <source>
        <dbReference type="ARBA" id="ARBA00022741"/>
    </source>
</evidence>
<dbReference type="Gene3D" id="3.40.50.1000">
    <property type="entry name" value="HAD superfamily/HAD-like"/>
    <property type="match status" value="1"/>
</dbReference>
<dbReference type="PROSITE" id="PS00154">
    <property type="entry name" value="ATPASE_E1_E2"/>
    <property type="match status" value="1"/>
</dbReference>
<dbReference type="GO" id="GO:0005886">
    <property type="term" value="C:plasma membrane"/>
    <property type="evidence" value="ECO:0007669"/>
    <property type="project" value="UniProtKB-SubCell"/>
</dbReference>
<evidence type="ECO:0000256" key="12">
    <source>
        <dbReference type="SAM" id="Phobius"/>
    </source>
</evidence>
<dbReference type="InterPro" id="IPR044492">
    <property type="entry name" value="P_typ_ATPase_HD_dom"/>
</dbReference>
<dbReference type="Pfam" id="PF00690">
    <property type="entry name" value="Cation_ATPase_N"/>
    <property type="match status" value="1"/>
</dbReference>
<dbReference type="GO" id="GO:0005524">
    <property type="term" value="F:ATP binding"/>
    <property type="evidence" value="ECO:0007669"/>
    <property type="project" value="UniProtKB-KW"/>
</dbReference>
<dbReference type="InterPro" id="IPR050510">
    <property type="entry name" value="Cation_transp_ATPase_P-type"/>
</dbReference>
<dbReference type="SUPFAM" id="SSF81660">
    <property type="entry name" value="Metal cation-transporting ATPase, ATP-binding domain N"/>
    <property type="match status" value="1"/>
</dbReference>
<sequence>MHTSEQNKKDSYQQSIQELASAYETNTQLGLSDTEALARLDRYGRNELPAGKVVPRWQKFLAQFQNVLVILLLIATAISAGLWLYERESALPYEAIAIFAVVLLNAIMGYIQESRAEEAVAALRQMSAARAKVIRGGVQRSVVATELVPGDIILVEEGDTIPADARLIQTTALQTTEAALTGESLPVSKDTELIMEQAELGDRHNMIFSGTAVTFGHAHALVVAIGEQTQMGHIAGMLATVPPETTLLQKELAHVGKLLGIIVMAIAVIMITTIILVGNVSSLAVLIDVLILGVALAVAAIPEGLPAVVTAVLALGVQRMARRNAIVRHLPAVETLGSATIIASDKTGTLTKNEMTVRVVVTASGRIEMTGTGYSPKGEVRRYSPLDNKEYPDNLLQTDPVVIEEDKAGGRIEGALRHEFERALTIADRASNAVLQHDVDGWRVQGDPTEGALIVAARKAGVEADALDEQFERVSELPFSSERKLMTTLHVDAKKRECLLVFTKGAPDALLAHCSFELVGEETRSLTPERRGEILKLNEELATEALRSLGVAFRSVPSDAFKANGADESIEYNLVFVGLIGMIDPPREEAKNAVSQAKAAGIRPIMITGDHPVTATVIAAQLGIAGDKQVVTGAKLEQLSDKELDRTVQEVSVYARVNPEHKLWIVKALQRGGEVIAMTGDGVNDAPALKTSDIGVAMGITGTDVSREAADMVLTDDNFASIVAAVEEGRTIFSNIRKFLRYLLSSNIGEVLVMFFGVLLANIIGLQTGDGLIVLPLLATQLLWVNLVTDGAPALALGVDPAGAHVMRRPPRAKGERVITSEMWFGIAFVGVIMAVGTLLVIDACLPQGLIEGSGSTPYAQTMAFNTLVLFSLFNVLNARSDKQSAFVGLFSNKWLWSAILLSLLLQIAVIYVPFLQHAFSTVSLSLRDWLLCAGVASCVLWLRELSKLIQRAASQASRSSVAQQP</sequence>
<dbReference type="InterPro" id="IPR023298">
    <property type="entry name" value="ATPase_P-typ_TM_dom_sf"/>
</dbReference>
<feature type="transmembrane region" description="Helical" evidence="12">
    <location>
        <begin position="66"/>
        <end position="85"/>
    </location>
</feature>
<keyword evidence="3" id="KW-1003">Cell membrane</keyword>
<keyword evidence="7" id="KW-0067">ATP-binding</keyword>
<dbReference type="InterPro" id="IPR004014">
    <property type="entry name" value="ATPase_P-typ_cation-transptr_N"/>
</dbReference>
<dbReference type="InterPro" id="IPR006068">
    <property type="entry name" value="ATPase_P-typ_cation-transptr_C"/>
</dbReference>
<dbReference type="PRINTS" id="PR00119">
    <property type="entry name" value="CATATPASE"/>
</dbReference>
<dbReference type="FunFam" id="2.70.150.10:FF:000160">
    <property type="entry name" value="Sarcoplasmic/endoplasmic reticulum calcium ATPase 1"/>
    <property type="match status" value="1"/>
</dbReference>
<dbReference type="SMART" id="SM00831">
    <property type="entry name" value="Cation_ATPase_N"/>
    <property type="match status" value="1"/>
</dbReference>
<dbReference type="Pfam" id="PF13246">
    <property type="entry name" value="Cation_ATPase"/>
    <property type="match status" value="1"/>
</dbReference>
<feature type="transmembrane region" description="Helical" evidence="12">
    <location>
        <begin position="289"/>
        <end position="315"/>
    </location>
</feature>
<dbReference type="GO" id="GO:1902600">
    <property type="term" value="P:proton transmembrane transport"/>
    <property type="evidence" value="ECO:0007669"/>
    <property type="project" value="TreeGrafter"/>
</dbReference>
<comment type="similarity">
    <text evidence="2">Belongs to the cation transport ATPase (P-type) (TC 3.A.3) family. Type IIA subfamily.</text>
</comment>
<dbReference type="Proteomes" id="UP000182649">
    <property type="component" value="Unassembled WGS sequence"/>
</dbReference>
<evidence type="ECO:0000256" key="7">
    <source>
        <dbReference type="ARBA" id="ARBA00022840"/>
    </source>
</evidence>
<keyword evidence="11 12" id="KW-0472">Membrane</keyword>
<dbReference type="NCBIfam" id="TIGR01494">
    <property type="entry name" value="ATPase_P-type"/>
    <property type="match status" value="2"/>
</dbReference>
<dbReference type="PANTHER" id="PTHR43294">
    <property type="entry name" value="SODIUM/POTASSIUM-TRANSPORTING ATPASE SUBUNIT ALPHA"/>
    <property type="match status" value="1"/>
</dbReference>
<feature type="transmembrane region" description="Helical" evidence="12">
    <location>
        <begin position="783"/>
        <end position="802"/>
    </location>
</feature>
<dbReference type="Gene3D" id="3.40.1110.10">
    <property type="entry name" value="Calcium-transporting ATPase, cytoplasmic domain N"/>
    <property type="match status" value="1"/>
</dbReference>
<feature type="transmembrane region" description="Helical" evidence="12">
    <location>
        <begin position="91"/>
        <end position="111"/>
    </location>
</feature>
<dbReference type="InterPro" id="IPR001757">
    <property type="entry name" value="P_typ_ATPase"/>
</dbReference>
<evidence type="ECO:0000256" key="11">
    <source>
        <dbReference type="ARBA" id="ARBA00023136"/>
    </source>
</evidence>
<dbReference type="Pfam" id="PF00122">
    <property type="entry name" value="E1-E2_ATPase"/>
    <property type="match status" value="1"/>
</dbReference>
<dbReference type="GO" id="GO:0030007">
    <property type="term" value="P:intracellular potassium ion homeostasis"/>
    <property type="evidence" value="ECO:0007669"/>
    <property type="project" value="TreeGrafter"/>
</dbReference>
<accession>A0A1I7H0W8</accession>
<comment type="subcellular location">
    <subcellularLocation>
        <location evidence="1">Cell membrane</location>
        <topology evidence="1">Multi-pass membrane protein</topology>
    </subcellularLocation>
</comment>
<dbReference type="Pfam" id="PF00689">
    <property type="entry name" value="Cation_ATPase_C"/>
    <property type="match status" value="1"/>
</dbReference>
<feature type="transmembrane region" description="Helical" evidence="12">
    <location>
        <begin position="258"/>
        <end position="277"/>
    </location>
</feature>
<name>A0A1I7H0W8_9PROT</name>
<evidence type="ECO:0000256" key="5">
    <source>
        <dbReference type="ARBA" id="ARBA00022692"/>
    </source>
</evidence>
<keyword evidence="5 12" id="KW-0812">Transmembrane</keyword>
<dbReference type="InterPro" id="IPR036412">
    <property type="entry name" value="HAD-like_sf"/>
</dbReference>
<dbReference type="InterPro" id="IPR018303">
    <property type="entry name" value="ATPase_P-typ_P_site"/>
</dbReference>
<evidence type="ECO:0000313" key="15">
    <source>
        <dbReference type="Proteomes" id="UP000182649"/>
    </source>
</evidence>
<dbReference type="EMBL" id="FPBZ01000006">
    <property type="protein sequence ID" value="SFU54327.1"/>
    <property type="molecule type" value="Genomic_DNA"/>
</dbReference>
<feature type="transmembrane region" description="Helical" evidence="12">
    <location>
        <begin position="862"/>
        <end position="879"/>
    </location>
</feature>
<dbReference type="FunFam" id="3.40.50.1000:FF:000028">
    <property type="entry name" value="Calcium-transporting P-type ATPase, putative"/>
    <property type="match status" value="1"/>
</dbReference>
<evidence type="ECO:0000256" key="10">
    <source>
        <dbReference type="ARBA" id="ARBA00022989"/>
    </source>
</evidence>
<dbReference type="InterPro" id="IPR059000">
    <property type="entry name" value="ATPase_P-type_domA"/>
</dbReference>
<evidence type="ECO:0000256" key="4">
    <source>
        <dbReference type="ARBA" id="ARBA00022553"/>
    </source>
</evidence>
<dbReference type="InterPro" id="IPR023299">
    <property type="entry name" value="ATPase_P-typ_cyto_dom_N"/>
</dbReference>
<dbReference type="GO" id="GO:0005391">
    <property type="term" value="F:P-type sodium:potassium-exchanging transporter activity"/>
    <property type="evidence" value="ECO:0007669"/>
    <property type="project" value="TreeGrafter"/>
</dbReference>
<keyword evidence="9" id="KW-1278">Translocase</keyword>
<evidence type="ECO:0000256" key="2">
    <source>
        <dbReference type="ARBA" id="ARBA00005675"/>
    </source>
</evidence>
<dbReference type="SUPFAM" id="SSF81665">
    <property type="entry name" value="Calcium ATPase, transmembrane domain M"/>
    <property type="match status" value="1"/>
</dbReference>
<keyword evidence="10 12" id="KW-1133">Transmembrane helix</keyword>
<dbReference type="SUPFAM" id="SSF81653">
    <property type="entry name" value="Calcium ATPase, transduction domain A"/>
    <property type="match status" value="1"/>
</dbReference>
<keyword evidence="8" id="KW-0460">Magnesium</keyword>
<organism evidence="14 15">
    <name type="scientific">Nitrosospira multiformis</name>
    <dbReference type="NCBI Taxonomy" id="1231"/>
    <lineage>
        <taxon>Bacteria</taxon>
        <taxon>Pseudomonadati</taxon>
        <taxon>Pseudomonadota</taxon>
        <taxon>Betaproteobacteria</taxon>
        <taxon>Nitrosomonadales</taxon>
        <taxon>Nitrosomonadaceae</taxon>
        <taxon>Nitrosospira</taxon>
    </lineage>
</organism>
<feature type="transmembrane region" description="Helical" evidence="12">
    <location>
        <begin position="739"/>
        <end position="763"/>
    </location>
</feature>
<dbReference type="GO" id="GO:0016887">
    <property type="term" value="F:ATP hydrolysis activity"/>
    <property type="evidence" value="ECO:0007669"/>
    <property type="project" value="InterPro"/>
</dbReference>
<dbReference type="SFLD" id="SFLDS00003">
    <property type="entry name" value="Haloacid_Dehalogenase"/>
    <property type="match status" value="1"/>
</dbReference>
<protein>
    <submittedName>
        <fullName evidence="14">Plasma-membrane calcium-translocating P-type ATPase/potassium and/or sodium efflux P-type ATPase,TIGR01523</fullName>
    </submittedName>
</protein>
<dbReference type="InterPro" id="IPR023214">
    <property type="entry name" value="HAD_sf"/>
</dbReference>
<dbReference type="GO" id="GO:0036376">
    <property type="term" value="P:sodium ion export across plasma membrane"/>
    <property type="evidence" value="ECO:0007669"/>
    <property type="project" value="TreeGrafter"/>
</dbReference>
<evidence type="ECO:0000256" key="8">
    <source>
        <dbReference type="ARBA" id="ARBA00022842"/>
    </source>
</evidence>
<dbReference type="SUPFAM" id="SSF56784">
    <property type="entry name" value="HAD-like"/>
    <property type="match status" value="1"/>
</dbReference>
<keyword evidence="4" id="KW-0597">Phosphoprotein</keyword>
<evidence type="ECO:0000256" key="1">
    <source>
        <dbReference type="ARBA" id="ARBA00004651"/>
    </source>
</evidence>
<gene>
    <name evidence="14" type="ORF">SAMN05216417_106170</name>
</gene>
<dbReference type="OrthoDB" id="8552577at2"/>
<feature type="transmembrane region" description="Helical" evidence="12">
    <location>
        <begin position="895"/>
        <end position="915"/>
    </location>
</feature>
<feature type="transmembrane region" description="Helical" evidence="12">
    <location>
        <begin position="823"/>
        <end position="842"/>
    </location>
</feature>
<evidence type="ECO:0000256" key="3">
    <source>
        <dbReference type="ARBA" id="ARBA00022475"/>
    </source>
</evidence>
<dbReference type="Gene3D" id="1.20.1110.10">
    <property type="entry name" value="Calcium-transporting ATPase, transmembrane domain"/>
    <property type="match status" value="1"/>
</dbReference>
<dbReference type="GO" id="GO:0006883">
    <property type="term" value="P:intracellular sodium ion homeostasis"/>
    <property type="evidence" value="ECO:0007669"/>
    <property type="project" value="TreeGrafter"/>
</dbReference>
<evidence type="ECO:0000313" key="14">
    <source>
        <dbReference type="EMBL" id="SFU54327.1"/>
    </source>
</evidence>
<feature type="domain" description="Cation-transporting P-type ATPase N-terminal" evidence="13">
    <location>
        <begin position="10"/>
        <end position="84"/>
    </location>
</feature>
<dbReference type="GO" id="GO:1990573">
    <property type="term" value="P:potassium ion import across plasma membrane"/>
    <property type="evidence" value="ECO:0007669"/>
    <property type="project" value="TreeGrafter"/>
</dbReference>
<dbReference type="RefSeq" id="WP_074974549.1">
    <property type="nucleotide sequence ID" value="NZ_FPBZ01000006.1"/>
</dbReference>
<dbReference type="Gene3D" id="2.70.150.10">
    <property type="entry name" value="Calcium-transporting ATPase, cytoplasmic transduction domain A"/>
    <property type="match status" value="1"/>
</dbReference>
<dbReference type="SFLD" id="SFLDF00027">
    <property type="entry name" value="p-type_atpase"/>
    <property type="match status" value="1"/>
</dbReference>
<dbReference type="PANTHER" id="PTHR43294:SF21">
    <property type="entry name" value="CATION TRANSPORTING ATPASE"/>
    <property type="match status" value="1"/>
</dbReference>
<keyword evidence="6" id="KW-0547">Nucleotide-binding</keyword>